<sequence length="306" mass="32086">MYPLVRVALMWRLPECVAPLHHPLDVSVSTHQSKDFFGGDTSCSFRMSTPTTQAAGTPAASAAANIVVATSATTGSSLASTSVVTSTVTTPSSPKRTMSLGDNKKARGNMVLARDELEALFDVGSDADMEDGEEEDEGTSSSSVDPSVGSRRPCEDDSDASCSKRSRSGRYRPLADAGPLSSPRSGGDSTSPNTVVSRTGPVRDPWMPTPSEIQSRFGSTAPPSQYALYSRSGINDDDATKGLDFDPARIKDAITTSDSFMSSDGTGIRRLPVEAECPNGRHSVKAGVPLLKTSTKTPLATVSAFA</sequence>
<feature type="region of interest" description="Disordered" evidence="1">
    <location>
        <begin position="124"/>
        <end position="224"/>
    </location>
</feature>
<feature type="compositionally biased region" description="Polar residues" evidence="1">
    <location>
        <begin position="182"/>
        <end position="197"/>
    </location>
</feature>
<gene>
    <name evidence="2" type="ORF">Pfra01_002528100</name>
</gene>
<keyword evidence="3" id="KW-1185">Reference proteome</keyword>
<evidence type="ECO:0000313" key="2">
    <source>
        <dbReference type="EMBL" id="GMF58693.1"/>
    </source>
</evidence>
<dbReference type="Proteomes" id="UP001165121">
    <property type="component" value="Unassembled WGS sequence"/>
</dbReference>
<evidence type="ECO:0000313" key="3">
    <source>
        <dbReference type="Proteomes" id="UP001165121"/>
    </source>
</evidence>
<proteinExistence type="predicted"/>
<evidence type="ECO:0000256" key="1">
    <source>
        <dbReference type="SAM" id="MobiDB-lite"/>
    </source>
</evidence>
<feature type="compositionally biased region" description="Acidic residues" evidence="1">
    <location>
        <begin position="125"/>
        <end position="138"/>
    </location>
</feature>
<feature type="compositionally biased region" description="Low complexity" evidence="1">
    <location>
        <begin position="139"/>
        <end position="151"/>
    </location>
</feature>
<organism evidence="2 3">
    <name type="scientific">Phytophthora fragariaefolia</name>
    <dbReference type="NCBI Taxonomy" id="1490495"/>
    <lineage>
        <taxon>Eukaryota</taxon>
        <taxon>Sar</taxon>
        <taxon>Stramenopiles</taxon>
        <taxon>Oomycota</taxon>
        <taxon>Peronosporomycetes</taxon>
        <taxon>Peronosporales</taxon>
        <taxon>Peronosporaceae</taxon>
        <taxon>Phytophthora</taxon>
    </lineage>
</organism>
<reference evidence="2" key="1">
    <citation type="submission" date="2023-04" db="EMBL/GenBank/DDBJ databases">
        <title>Phytophthora fragariaefolia NBRC 109709.</title>
        <authorList>
            <person name="Ichikawa N."/>
            <person name="Sato H."/>
            <person name="Tonouchi N."/>
        </authorList>
    </citation>
    <scope>NUCLEOTIDE SEQUENCE</scope>
    <source>
        <strain evidence="2">NBRC 109709</strain>
    </source>
</reference>
<comment type="caution">
    <text evidence="2">The sequence shown here is derived from an EMBL/GenBank/DDBJ whole genome shotgun (WGS) entry which is preliminary data.</text>
</comment>
<name>A0A9W7D4C2_9STRA</name>
<protein>
    <submittedName>
        <fullName evidence="2">Unnamed protein product</fullName>
    </submittedName>
</protein>
<accession>A0A9W7D4C2</accession>
<dbReference type="EMBL" id="BSXT01004712">
    <property type="protein sequence ID" value="GMF58693.1"/>
    <property type="molecule type" value="Genomic_DNA"/>
</dbReference>
<feature type="region of interest" description="Disordered" evidence="1">
    <location>
        <begin position="87"/>
        <end position="107"/>
    </location>
</feature>
<feature type="compositionally biased region" description="Polar residues" evidence="1">
    <location>
        <begin position="211"/>
        <end position="223"/>
    </location>
</feature>
<dbReference type="AlphaFoldDB" id="A0A9W7D4C2"/>